<dbReference type="InterPro" id="IPR052529">
    <property type="entry name" value="Bact_Transport_Assoc"/>
</dbReference>
<feature type="transmembrane region" description="Helical" evidence="1">
    <location>
        <begin position="70"/>
        <end position="94"/>
    </location>
</feature>
<feature type="transmembrane region" description="Helical" evidence="1">
    <location>
        <begin position="283"/>
        <end position="302"/>
    </location>
</feature>
<feature type="transmembrane region" description="Helical" evidence="1">
    <location>
        <begin position="395"/>
        <end position="414"/>
    </location>
</feature>
<dbReference type="RefSeq" id="WP_068617791.1">
    <property type="nucleotide sequence ID" value="NZ_CP016268.1"/>
</dbReference>
<evidence type="ECO:0000313" key="3">
    <source>
        <dbReference type="EMBL" id="ANO52458.1"/>
    </source>
</evidence>
<dbReference type="PANTHER" id="PTHR30590">
    <property type="entry name" value="INNER MEMBRANE PROTEIN"/>
    <property type="match status" value="1"/>
</dbReference>
<evidence type="ECO:0000313" key="4">
    <source>
        <dbReference type="Proteomes" id="UP000092695"/>
    </source>
</evidence>
<organism evidence="3 4">
    <name type="scientific">Woeseia oceani</name>
    <dbReference type="NCBI Taxonomy" id="1548547"/>
    <lineage>
        <taxon>Bacteria</taxon>
        <taxon>Pseudomonadati</taxon>
        <taxon>Pseudomonadota</taxon>
        <taxon>Gammaproteobacteria</taxon>
        <taxon>Woeseiales</taxon>
        <taxon>Woeseiaceae</taxon>
        <taxon>Woeseia</taxon>
    </lineage>
</organism>
<feature type="transmembrane region" description="Helical" evidence="1">
    <location>
        <begin position="32"/>
        <end position="50"/>
    </location>
</feature>
<keyword evidence="4" id="KW-1185">Reference proteome</keyword>
<dbReference type="PANTHER" id="PTHR30590:SF2">
    <property type="entry name" value="INNER MEMBRANE PROTEIN"/>
    <property type="match status" value="1"/>
</dbReference>
<feature type="transmembrane region" description="Helical" evidence="1">
    <location>
        <begin position="323"/>
        <end position="344"/>
    </location>
</feature>
<keyword evidence="1" id="KW-0812">Transmembrane</keyword>
<dbReference type="EMBL" id="CP016268">
    <property type="protein sequence ID" value="ANO52458.1"/>
    <property type="molecule type" value="Genomic_DNA"/>
</dbReference>
<gene>
    <name evidence="3" type="ORF">BA177_15840</name>
</gene>
<evidence type="ECO:0000259" key="2">
    <source>
        <dbReference type="Pfam" id="PF04235"/>
    </source>
</evidence>
<feature type="transmembrane region" description="Helical" evidence="1">
    <location>
        <begin position="253"/>
        <end position="271"/>
    </location>
</feature>
<dbReference type="AlphaFoldDB" id="A0A193LJ33"/>
<sequence>MSTQPIPATPDQIPGPVTLAERFGTIDTLRGVAVLGILIMNIYGFAMPFAAYSNPLVMGGMEWYNIGTWFATHVIADQKFMTIFSMLFGAGIVLMWERARARDAKFGRIYYRRMFWLLVIGLIHGYLIWFGDILFHYALMGMLIYPMRKLQARTLIIVACLLLPVALLLNHGGYIYLSDLQSRTANITALQQAGETISEEQQASLDEWAEIGAFLEPSDETLQEDLDAYLGTYGDAVKHRAPILQAMQINMTIWFAVWRIGALMLIGMALMKLGVFSGSRTPGFYTRLMLIGYGIGLPLSIYSAMDLHAHDFSGLYMMQRGGIANYIGSILVALGHIGLVIGIVKKGALRNLSARFAAVGRMAFSNYLMHSIVMTTIFYGHGLGLYGSVPRAAQMLFVAGMLGLQLLLSPWWLARYRFGPAEWLWRSLTYWQRQPMKA</sequence>
<protein>
    <recommendedName>
        <fullName evidence="2">DUF418 domain-containing protein</fullName>
    </recommendedName>
</protein>
<keyword evidence="1" id="KW-1133">Transmembrane helix</keyword>
<dbReference type="Proteomes" id="UP000092695">
    <property type="component" value="Chromosome"/>
</dbReference>
<reference evidence="3 4" key="1">
    <citation type="submission" date="2016-06" db="EMBL/GenBank/DDBJ databases">
        <title>Complete genome sequence of a deep-branching marine Gamma Proteobacterium Woeseia oceani type strain XK5.</title>
        <authorList>
            <person name="Mu D."/>
            <person name="Du Z."/>
        </authorList>
    </citation>
    <scope>NUCLEOTIDE SEQUENCE [LARGE SCALE GENOMIC DNA]</scope>
    <source>
        <strain evidence="3 4">XK5</strain>
    </source>
</reference>
<accession>A0A193LJ33</accession>
<dbReference type="OrthoDB" id="9807744at2"/>
<proteinExistence type="predicted"/>
<keyword evidence="1" id="KW-0472">Membrane</keyword>
<evidence type="ECO:0000256" key="1">
    <source>
        <dbReference type="SAM" id="Phobius"/>
    </source>
</evidence>
<dbReference type="Pfam" id="PF04235">
    <property type="entry name" value="DUF418"/>
    <property type="match status" value="1"/>
</dbReference>
<feature type="transmembrane region" description="Helical" evidence="1">
    <location>
        <begin position="155"/>
        <end position="177"/>
    </location>
</feature>
<dbReference type="KEGG" id="woc:BA177_15840"/>
<feature type="domain" description="DUF418" evidence="2">
    <location>
        <begin position="270"/>
        <end position="432"/>
    </location>
</feature>
<feature type="transmembrane region" description="Helical" evidence="1">
    <location>
        <begin position="115"/>
        <end position="135"/>
    </location>
</feature>
<feature type="transmembrane region" description="Helical" evidence="1">
    <location>
        <begin position="364"/>
        <end position="383"/>
    </location>
</feature>
<dbReference type="InterPro" id="IPR007349">
    <property type="entry name" value="DUF418"/>
</dbReference>
<name>A0A193LJ33_9GAMM</name>